<evidence type="ECO:0000313" key="4">
    <source>
        <dbReference type="Proteomes" id="UP001564760"/>
    </source>
</evidence>
<feature type="chain" id="PRO_5045847447" description="Secreted protein" evidence="2">
    <location>
        <begin position="29"/>
        <end position="180"/>
    </location>
</feature>
<protein>
    <recommendedName>
        <fullName evidence="5">Secreted protein</fullName>
    </recommendedName>
</protein>
<keyword evidence="4" id="KW-1185">Reference proteome</keyword>
<evidence type="ECO:0008006" key="5">
    <source>
        <dbReference type="Google" id="ProtNLM"/>
    </source>
</evidence>
<reference evidence="3 4" key="1">
    <citation type="submission" date="2024-08" db="EMBL/GenBank/DDBJ databases">
        <title>Mycobacterium servetensis sp. nov., a novel rapid-growing mycobacterial species recovered from a human patient in Zaragoza, Spain.</title>
        <authorList>
            <person name="Tristancho-Baro A.I."/>
            <person name="Buenestado-Serrano S."/>
            <person name="Garcia De Viedma D."/>
            <person name="Milagro-Beamonte A."/>
            <person name="Burillo N."/>
            <person name="Sanz S."/>
            <person name="Lopez-Calleja A.I."/>
            <person name="Penas-Utrilla D."/>
            <person name="Guardingo M."/>
            <person name="Garcia M.J."/>
            <person name="Vinuelas-Bayon J."/>
        </authorList>
    </citation>
    <scope>NUCLEOTIDE SEQUENCE [LARGE SCALE GENOMIC DNA]</scope>
    <source>
        <strain evidence="4">HUMS_12744610</strain>
    </source>
</reference>
<comment type="caution">
    <text evidence="3">The sequence shown here is derived from an EMBL/GenBank/DDBJ whole genome shotgun (WGS) entry which is preliminary data.</text>
</comment>
<evidence type="ECO:0000313" key="3">
    <source>
        <dbReference type="EMBL" id="MEY8014052.1"/>
    </source>
</evidence>
<organism evidence="3 4">
    <name type="scientific">Mycobacterium servetii</name>
    <dbReference type="NCBI Taxonomy" id="3237418"/>
    <lineage>
        <taxon>Bacteria</taxon>
        <taxon>Bacillati</taxon>
        <taxon>Actinomycetota</taxon>
        <taxon>Actinomycetes</taxon>
        <taxon>Mycobacteriales</taxon>
        <taxon>Mycobacteriaceae</taxon>
        <taxon>Mycobacterium</taxon>
    </lineage>
</organism>
<feature type="signal peptide" evidence="2">
    <location>
        <begin position="1"/>
        <end position="28"/>
    </location>
</feature>
<proteinExistence type="predicted"/>
<accession>A0ABV4BWW3</accession>
<dbReference type="RefSeq" id="WP_369736715.1">
    <property type="nucleotide sequence ID" value="NZ_JBGEDP010000001.1"/>
</dbReference>
<feature type="region of interest" description="Disordered" evidence="1">
    <location>
        <begin position="125"/>
        <end position="144"/>
    </location>
</feature>
<dbReference type="EMBL" id="JBGEDP010000001">
    <property type="protein sequence ID" value="MEY8014052.1"/>
    <property type="molecule type" value="Genomic_DNA"/>
</dbReference>
<evidence type="ECO:0000256" key="2">
    <source>
        <dbReference type="SAM" id="SignalP"/>
    </source>
</evidence>
<evidence type="ECO:0000256" key="1">
    <source>
        <dbReference type="SAM" id="MobiDB-lite"/>
    </source>
</evidence>
<name>A0ABV4BWW3_9MYCO</name>
<gene>
    <name evidence="3" type="ORF">AB8998_02765</name>
</gene>
<keyword evidence="2" id="KW-0732">Signal</keyword>
<dbReference type="Proteomes" id="UP001564760">
    <property type="component" value="Unassembled WGS sequence"/>
</dbReference>
<feature type="compositionally biased region" description="Polar residues" evidence="1">
    <location>
        <begin position="131"/>
        <end position="143"/>
    </location>
</feature>
<sequence length="180" mass="19437">MKRLMTGFAVIATALAFLPAPLAPMARAAANTATTLFPLDGPNQLETHTFLNCFSSDGHCDFTAGADMRTPDGVTGFPPGLWARQTTEIRSPNRMAYLDAHADGEHERVMKAMGTDEITDVYFGEGPPDKYQTTGRIDSTDWSTGRPKTDVSVIVCTHMQVVYPGVNITSPSTCAQTTFS</sequence>